<proteinExistence type="predicted"/>
<sequence>MSHIRAQLSNPSPPSATLHLRCSSFSRTSVALLPLPALASHLGDEHRTLRVGEDDAHGLGVFVQKRLGLGTLRTTAMIFEGLRGSVLHPTPPKRSTGEGSNIGVLGQALWDAGTASEAAQQWQDGTEERSERSWRPVGRKRRGRKKAQGREDVLEVRMRRRRARQPERGAGGGGTEVVPWYSTEGRGGAAACQSVDDGGDSWQEGASQSGTVDPRLRRHDLLGTLRVNKLSYLPGPEGNDALPAGSRARVVVDGGEGGVLLADNALSAGARARVIVDGRENDDDVLDFGGDGGESVHGCRGNGARMWWVGDWFEGEPGVWCWSRRAFIPRSSTTSTPNKDKIDVQMEGREATSNARSRHASQLAAAWFAFFGFPLGPVRRIVAVASQDNQKPSTKHNPTGKSRERKIRERGLEEQDNSARSLGPHQMSTQERKFVQGESGKRSES</sequence>
<feature type="compositionally biased region" description="Polar residues" evidence="1">
    <location>
        <begin position="386"/>
        <end position="400"/>
    </location>
</feature>
<feature type="region of interest" description="Disordered" evidence="1">
    <location>
        <begin position="115"/>
        <end position="151"/>
    </location>
</feature>
<comment type="caution">
    <text evidence="2">The sequence shown here is derived from an EMBL/GenBank/DDBJ whole genome shotgun (WGS) entry which is preliminary data.</text>
</comment>
<name>A0AAD7CIC3_9AGAR</name>
<evidence type="ECO:0000256" key="1">
    <source>
        <dbReference type="SAM" id="MobiDB-lite"/>
    </source>
</evidence>
<dbReference type="EMBL" id="JARKIF010000001">
    <property type="protein sequence ID" value="KAJ7649973.1"/>
    <property type="molecule type" value="Genomic_DNA"/>
</dbReference>
<dbReference type="Proteomes" id="UP001221142">
    <property type="component" value="Unassembled WGS sequence"/>
</dbReference>
<keyword evidence="3" id="KW-1185">Reference proteome</keyword>
<protein>
    <submittedName>
        <fullName evidence="2">Uncharacterized protein</fullName>
    </submittedName>
</protein>
<evidence type="ECO:0000313" key="3">
    <source>
        <dbReference type="Proteomes" id="UP001221142"/>
    </source>
</evidence>
<feature type="region of interest" description="Disordered" evidence="1">
    <location>
        <begin position="188"/>
        <end position="212"/>
    </location>
</feature>
<accession>A0AAD7CIC3</accession>
<feature type="compositionally biased region" description="Basic and acidic residues" evidence="1">
    <location>
        <begin position="430"/>
        <end position="445"/>
    </location>
</feature>
<organism evidence="2 3">
    <name type="scientific">Roridomyces roridus</name>
    <dbReference type="NCBI Taxonomy" id="1738132"/>
    <lineage>
        <taxon>Eukaryota</taxon>
        <taxon>Fungi</taxon>
        <taxon>Dikarya</taxon>
        <taxon>Basidiomycota</taxon>
        <taxon>Agaricomycotina</taxon>
        <taxon>Agaricomycetes</taxon>
        <taxon>Agaricomycetidae</taxon>
        <taxon>Agaricales</taxon>
        <taxon>Marasmiineae</taxon>
        <taxon>Mycenaceae</taxon>
        <taxon>Roridomyces</taxon>
    </lineage>
</organism>
<feature type="compositionally biased region" description="Basic residues" evidence="1">
    <location>
        <begin position="137"/>
        <end position="147"/>
    </location>
</feature>
<evidence type="ECO:0000313" key="2">
    <source>
        <dbReference type="EMBL" id="KAJ7649973.1"/>
    </source>
</evidence>
<dbReference type="AlphaFoldDB" id="A0AAD7CIC3"/>
<feature type="region of interest" description="Disordered" evidence="1">
    <location>
        <begin position="384"/>
        <end position="445"/>
    </location>
</feature>
<gene>
    <name evidence="2" type="ORF">FB45DRAFT_997152</name>
</gene>
<reference evidence="2" key="1">
    <citation type="submission" date="2023-03" db="EMBL/GenBank/DDBJ databases">
        <title>Massive genome expansion in bonnet fungi (Mycena s.s.) driven by repeated elements and novel gene families across ecological guilds.</title>
        <authorList>
            <consortium name="Lawrence Berkeley National Laboratory"/>
            <person name="Harder C.B."/>
            <person name="Miyauchi S."/>
            <person name="Viragh M."/>
            <person name="Kuo A."/>
            <person name="Thoen E."/>
            <person name="Andreopoulos B."/>
            <person name="Lu D."/>
            <person name="Skrede I."/>
            <person name="Drula E."/>
            <person name="Henrissat B."/>
            <person name="Morin E."/>
            <person name="Kohler A."/>
            <person name="Barry K."/>
            <person name="LaButti K."/>
            <person name="Morin E."/>
            <person name="Salamov A."/>
            <person name="Lipzen A."/>
            <person name="Mereny Z."/>
            <person name="Hegedus B."/>
            <person name="Baldrian P."/>
            <person name="Stursova M."/>
            <person name="Weitz H."/>
            <person name="Taylor A."/>
            <person name="Grigoriev I.V."/>
            <person name="Nagy L.G."/>
            <person name="Martin F."/>
            <person name="Kauserud H."/>
        </authorList>
    </citation>
    <scope>NUCLEOTIDE SEQUENCE</scope>
    <source>
        <strain evidence="2">9284</strain>
    </source>
</reference>